<proteinExistence type="predicted"/>
<dbReference type="Proteomes" id="UP000789525">
    <property type="component" value="Unassembled WGS sequence"/>
</dbReference>
<keyword evidence="2" id="KW-1185">Reference proteome</keyword>
<sequence length="1090" mass="126271">MSSLVEWLENARNTNDINLVNFIEFNELKRAPRRIKLSRPNVFMKRMPEVEIVLYELNEYYDVMVEEEIKLFSSMSADQGDLDEYLEKMNLGWNEKIDLAIGLVNALEFLHNNNIVHAYLNPKNILFKQGILKLTNFGKLDIFKMDAFENIPYISPEELKKIDFNNGDDRFSKAISSMSLEPVIEENDLKSLSRDEGKEILKATFETNADLQISKINVKILEPDIDGATLYEPSLMEPAPGSKEIDDKEITKLFLQQWNLHKGLCVKGDSLTQGKQILTEDGKISHAEASEKVSFYQCDIDTPFRELKKSGISSMMNKDLYEINIRMHIPLLEISYSGSNIMEDFIKILKRALEKSDVDEARKSVRDIFDEYGDYIAKNVIVGGALSIKINNIRNSQTTLSNLDILRTHFYWVKEHLQYGKPNVFDQVSLNHISELVDSNDRAEIISTGQELTRWMKDFYEHKKSYIISYKEIDTTFSLLENDIKQQIITLFGIQPEIPHIGIIIPHVLNAGEYENIEQWTGYSYFNNLSHWVDELLLCHGLKIELMKIGFGSDKIVEFRKLPKFELLNNKYMSLKKLSTKKEEFLITNCIKVGSYDLEKYPFLDKKTPNGIFQPSFDETTFVSEIYCKIVTEKVKLTLRDVKPSELLLDSVDKALLSNYPYMELKKVFDEFGHFLPQSIILGGAFSRQCIYDEVEKEFSDDAKKEFPDEVIKFDEKEIIMQTLSDWGVKFKNLDTSFFLTSKGEAVRKEEIYSWMQKFDYSEEYADNEFSDYFQEYTDSEINDHSKKYVKIITVEDLIPLYKILPEKMRNAIDKIMEDKQHIVMTGTTPISNENKTQINIKFVQPLHDCDYEIFGNLVSQDGSLIINDEVMIRFDLKNQFCCVAFIHNLPTGSRINWIVLAKGHGYFNRHTRDIKFIRGEIQLSLSEKPNEVDIPIDSDLSCKRILTINFDSKYLEEDEIILSKDFEEVCDDLNLSMAIYSMEEREQEEYAIREDIDIIDKSIGELKGDMKSVIKELSILSSNMEKLSTQTRKSRTGIDVGSTNSTIDSAVDLYRVLRIEYSDLKEPKDMKDNVRGEDAAKANNLFKQA</sequence>
<dbReference type="EMBL" id="CAJVPT010001734">
    <property type="protein sequence ID" value="CAG8467967.1"/>
    <property type="molecule type" value="Genomic_DNA"/>
</dbReference>
<evidence type="ECO:0000313" key="2">
    <source>
        <dbReference type="Proteomes" id="UP000789525"/>
    </source>
</evidence>
<reference evidence="1" key="1">
    <citation type="submission" date="2021-06" db="EMBL/GenBank/DDBJ databases">
        <authorList>
            <person name="Kallberg Y."/>
            <person name="Tangrot J."/>
            <person name="Rosling A."/>
        </authorList>
    </citation>
    <scope>NUCLEOTIDE SEQUENCE</scope>
    <source>
        <strain evidence="1">CL356</strain>
    </source>
</reference>
<gene>
    <name evidence="1" type="ORF">ACOLOM_LOCUS1465</name>
</gene>
<organism evidence="1 2">
    <name type="scientific">Acaulospora colombiana</name>
    <dbReference type="NCBI Taxonomy" id="27376"/>
    <lineage>
        <taxon>Eukaryota</taxon>
        <taxon>Fungi</taxon>
        <taxon>Fungi incertae sedis</taxon>
        <taxon>Mucoromycota</taxon>
        <taxon>Glomeromycotina</taxon>
        <taxon>Glomeromycetes</taxon>
        <taxon>Diversisporales</taxon>
        <taxon>Acaulosporaceae</taxon>
        <taxon>Acaulospora</taxon>
    </lineage>
</organism>
<protein>
    <submittedName>
        <fullName evidence="1">9115_t:CDS:1</fullName>
    </submittedName>
</protein>
<evidence type="ECO:0000313" key="1">
    <source>
        <dbReference type="EMBL" id="CAG8467967.1"/>
    </source>
</evidence>
<comment type="caution">
    <text evidence="1">The sequence shown here is derived from an EMBL/GenBank/DDBJ whole genome shotgun (WGS) entry which is preliminary data.</text>
</comment>
<accession>A0ACA9KDX0</accession>
<name>A0ACA9KDX0_9GLOM</name>